<evidence type="ECO:0000256" key="1">
    <source>
        <dbReference type="ARBA" id="ARBA00006484"/>
    </source>
</evidence>
<dbReference type="FunCoup" id="L0ACG3">
    <property type="interactions" value="90"/>
</dbReference>
<evidence type="ECO:0008006" key="4">
    <source>
        <dbReference type="Google" id="ProtNLM"/>
    </source>
</evidence>
<keyword evidence="3" id="KW-1185">Reference proteome</keyword>
<dbReference type="STRING" id="1056495.Calag_1018"/>
<accession>L0ACG3</accession>
<dbReference type="SUPFAM" id="SSF51735">
    <property type="entry name" value="NAD(P)-binding Rossmann-fold domains"/>
    <property type="match status" value="1"/>
</dbReference>
<protein>
    <recommendedName>
        <fullName evidence="4">Short-chain alcohol dehydrogenase like protein</fullName>
    </recommendedName>
</protein>
<organism evidence="2 3">
    <name type="scientific">Caldisphaera lagunensis (strain DSM 15908 / JCM 11604 / ANMR 0165 / IC-154)</name>
    <dbReference type="NCBI Taxonomy" id="1056495"/>
    <lineage>
        <taxon>Archaea</taxon>
        <taxon>Thermoproteota</taxon>
        <taxon>Thermoprotei</taxon>
        <taxon>Acidilobales</taxon>
        <taxon>Caldisphaeraceae</taxon>
        <taxon>Caldisphaera</taxon>
    </lineage>
</organism>
<dbReference type="InParanoid" id="L0ACG3"/>
<comment type="similarity">
    <text evidence="1">Belongs to the short-chain dehydrogenases/reductases (SDR) family.</text>
</comment>
<evidence type="ECO:0000313" key="3">
    <source>
        <dbReference type="Proteomes" id="UP000010469"/>
    </source>
</evidence>
<reference evidence="3" key="1">
    <citation type="submission" date="2012-03" db="EMBL/GenBank/DDBJ databases">
        <title>Complete genome of Caldisphaera lagunensis DSM 15908.</title>
        <authorList>
            <person name="Lucas S."/>
            <person name="Copeland A."/>
            <person name="Lapidus A."/>
            <person name="Glavina del Rio T."/>
            <person name="Dalin E."/>
            <person name="Tice H."/>
            <person name="Bruce D."/>
            <person name="Goodwin L."/>
            <person name="Pitluck S."/>
            <person name="Peters L."/>
            <person name="Mikhailova N."/>
            <person name="Teshima H."/>
            <person name="Kyrpides N."/>
            <person name="Mavromatis K."/>
            <person name="Ivanova N."/>
            <person name="Brettin T."/>
            <person name="Detter J.C."/>
            <person name="Han C."/>
            <person name="Larimer F."/>
            <person name="Land M."/>
            <person name="Hauser L."/>
            <person name="Markowitz V."/>
            <person name="Cheng J.-F."/>
            <person name="Hugenholtz P."/>
            <person name="Woyke T."/>
            <person name="Wu D."/>
            <person name="Spring S."/>
            <person name="Schroeder M."/>
            <person name="Brambilla E."/>
            <person name="Klenk H.-P."/>
            <person name="Eisen J.A."/>
        </authorList>
    </citation>
    <scope>NUCLEOTIDE SEQUENCE [LARGE SCALE GENOMIC DNA]</scope>
    <source>
        <strain evidence="3">DSM 15908 / JCM 11604 / IC-154</strain>
    </source>
</reference>
<name>L0ACG3_CALLD</name>
<dbReference type="GeneID" id="14212278"/>
<gene>
    <name evidence="2" type="ordered locus">Calag_1018</name>
</gene>
<dbReference type="AlphaFoldDB" id="L0ACG3"/>
<dbReference type="InterPro" id="IPR050259">
    <property type="entry name" value="SDR"/>
</dbReference>
<dbReference type="EMBL" id="CP003378">
    <property type="protein sequence ID" value="AFZ70740.1"/>
    <property type="molecule type" value="Genomic_DNA"/>
</dbReference>
<dbReference type="PANTHER" id="PTHR42879">
    <property type="entry name" value="3-OXOACYL-(ACYL-CARRIER-PROTEIN) REDUCTASE"/>
    <property type="match status" value="1"/>
</dbReference>
<dbReference type="Gene3D" id="3.40.50.720">
    <property type="entry name" value="NAD(P)-binding Rossmann-like Domain"/>
    <property type="match status" value="1"/>
</dbReference>
<dbReference type="InterPro" id="IPR002347">
    <property type="entry name" value="SDR_fam"/>
</dbReference>
<dbReference type="Proteomes" id="UP000010469">
    <property type="component" value="Chromosome"/>
</dbReference>
<dbReference type="InterPro" id="IPR036291">
    <property type="entry name" value="NAD(P)-bd_dom_sf"/>
</dbReference>
<proteinExistence type="inferred from homology"/>
<dbReference type="eggNOG" id="arCOG01260">
    <property type="taxonomic scope" value="Archaea"/>
</dbReference>
<dbReference type="OrthoDB" id="24596at2157"/>
<evidence type="ECO:0000313" key="2">
    <source>
        <dbReference type="EMBL" id="AFZ70740.1"/>
    </source>
</evidence>
<dbReference type="HOGENOM" id="CLU_010194_1_2_2"/>
<dbReference type="PRINTS" id="PR00081">
    <property type="entry name" value="GDHRDH"/>
</dbReference>
<dbReference type="Pfam" id="PF13561">
    <property type="entry name" value="adh_short_C2"/>
    <property type="match status" value="1"/>
</dbReference>
<dbReference type="RefSeq" id="WP_015232637.1">
    <property type="nucleotide sequence ID" value="NC_019791.1"/>
</dbReference>
<dbReference type="KEGG" id="clg:Calag_1018"/>
<dbReference type="PANTHER" id="PTHR42879:SF6">
    <property type="entry name" value="NADPH-DEPENDENT REDUCTASE BACG"/>
    <property type="match status" value="1"/>
</dbReference>
<sequence>MRVIVTASTKGIGYGISKVLLENGNEVVISGHNGENLANALNNLKNYGKVYGIISDLRNINDVRNLIDKSVNILKGLDAVVYVAPPPKPGNFESTPIEMWDDAVKSLLLSAVWVTKFSLPYIKESKGSYVYLSSFAIKEPQENLILSNVVRISLAGLTRSLSKELGKYGIKVNMIMPGWIETERVEEVVNSRAKSEGKSSEDIKKEIEKGIPLKRMAKPEEIGELVNFLIAKNTYISGASIPFDGGLLNSVF</sequence>